<dbReference type="EMBL" id="BMIO01000002">
    <property type="protein sequence ID" value="GGD36743.1"/>
    <property type="molecule type" value="Genomic_DNA"/>
</dbReference>
<evidence type="ECO:0000313" key="1">
    <source>
        <dbReference type="EMBL" id="GGD36743.1"/>
    </source>
</evidence>
<proteinExistence type="predicted"/>
<organism evidence="1 2">
    <name type="scientific">Croceicoccus pelagius</name>
    <dbReference type="NCBI Taxonomy" id="1703341"/>
    <lineage>
        <taxon>Bacteria</taxon>
        <taxon>Pseudomonadati</taxon>
        <taxon>Pseudomonadota</taxon>
        <taxon>Alphaproteobacteria</taxon>
        <taxon>Sphingomonadales</taxon>
        <taxon>Erythrobacteraceae</taxon>
        <taxon>Croceicoccus</taxon>
    </lineage>
</organism>
<dbReference type="AlphaFoldDB" id="A0A917DH15"/>
<name>A0A917DH15_9SPHN</name>
<dbReference type="RefSeq" id="WP_066764781.1">
    <property type="nucleotide sequence ID" value="NZ_BMIO01000002.1"/>
</dbReference>
<keyword evidence="2" id="KW-1185">Reference proteome</keyword>
<protein>
    <submittedName>
        <fullName evidence="1">Uncharacterized protein</fullName>
    </submittedName>
</protein>
<accession>A0A917DH15</accession>
<comment type="caution">
    <text evidence="1">The sequence shown here is derived from an EMBL/GenBank/DDBJ whole genome shotgun (WGS) entry which is preliminary data.</text>
</comment>
<reference evidence="1 2" key="1">
    <citation type="journal article" date="2014" name="Int. J. Syst. Evol. Microbiol.">
        <title>Complete genome sequence of Corynebacterium casei LMG S-19264T (=DSM 44701T), isolated from a smear-ripened cheese.</title>
        <authorList>
            <consortium name="US DOE Joint Genome Institute (JGI-PGF)"/>
            <person name="Walter F."/>
            <person name="Albersmeier A."/>
            <person name="Kalinowski J."/>
            <person name="Ruckert C."/>
        </authorList>
    </citation>
    <scope>NUCLEOTIDE SEQUENCE [LARGE SCALE GENOMIC DNA]</scope>
    <source>
        <strain evidence="1 2">CGMCC 1.15358</strain>
    </source>
</reference>
<dbReference type="Proteomes" id="UP000598997">
    <property type="component" value="Unassembled WGS sequence"/>
</dbReference>
<sequence>MGQDIIARGLAARSFARQVPALEDYGLAEDGNRNVNTAAFENAFADGKTVVRLAHGYYPLERISATAPIRSHTVSQQPAVIVPEGMRLLDGNGSTLEFRYSRGVQASGWTTWAYPTVMSELGAPVAAGDTQITLQSGEGAQWSAGVRFGHGEYARSEGPVHVAVSMSFSGAKGKPL</sequence>
<evidence type="ECO:0000313" key="2">
    <source>
        <dbReference type="Proteomes" id="UP000598997"/>
    </source>
</evidence>
<gene>
    <name evidence="1" type="ORF">GCM10010989_08560</name>
</gene>